<dbReference type="GO" id="GO:0043023">
    <property type="term" value="F:ribosomal large subunit binding"/>
    <property type="evidence" value="ECO:0007669"/>
    <property type="project" value="TreeGrafter"/>
</dbReference>
<protein>
    <recommendedName>
        <fullName evidence="5">Mitochondrial assembly of ribosomal large subunit protein 1</fullName>
    </recommendedName>
</protein>
<dbReference type="GO" id="GO:0005739">
    <property type="term" value="C:mitochondrion"/>
    <property type="evidence" value="ECO:0007669"/>
    <property type="project" value="UniProtKB-SubCell"/>
</dbReference>
<evidence type="ECO:0000256" key="1">
    <source>
        <dbReference type="ARBA" id="ARBA00004173"/>
    </source>
</evidence>
<keyword evidence="7" id="KW-1185">Reference proteome</keyword>
<comment type="subcellular location">
    <subcellularLocation>
        <location evidence="1">Mitochondrion</location>
    </subcellularLocation>
</comment>
<dbReference type="NCBIfam" id="TIGR00090">
    <property type="entry name" value="rsfS_iojap_ybeB"/>
    <property type="match status" value="1"/>
</dbReference>
<keyword evidence="3" id="KW-0496">Mitochondrion</keyword>
<comment type="similarity">
    <text evidence="2">Belongs to the Iojap/RsfS family.</text>
</comment>
<dbReference type="InterPro" id="IPR004394">
    <property type="entry name" value="Iojap/RsfS/C7orf30"/>
</dbReference>
<evidence type="ECO:0000256" key="3">
    <source>
        <dbReference type="ARBA" id="ARBA00023128"/>
    </source>
</evidence>
<evidence type="ECO:0000256" key="2">
    <source>
        <dbReference type="ARBA" id="ARBA00010574"/>
    </source>
</evidence>
<dbReference type="Pfam" id="PF02410">
    <property type="entry name" value="RsfS"/>
    <property type="match status" value="1"/>
</dbReference>
<dbReference type="PANTHER" id="PTHR21043:SF0">
    <property type="entry name" value="MITOCHONDRIAL ASSEMBLY OF RIBOSOMAL LARGE SUBUNIT PROTEIN 1"/>
    <property type="match status" value="1"/>
</dbReference>
<dbReference type="STRING" id="400682.A0A1X7V8Q5"/>
<name>A0A1X7V8Q5_AMPQE</name>
<dbReference type="FunFam" id="3.30.460.10:FF:000018">
    <property type="entry name" value="Mitochondrial assembly of ribosomal large subunit 1"/>
    <property type="match status" value="1"/>
</dbReference>
<dbReference type="GO" id="GO:0017148">
    <property type="term" value="P:negative regulation of translation"/>
    <property type="evidence" value="ECO:0007669"/>
    <property type="project" value="TreeGrafter"/>
</dbReference>
<dbReference type="Gene3D" id="3.30.460.10">
    <property type="entry name" value="Beta Polymerase, domain 2"/>
    <property type="match status" value="1"/>
</dbReference>
<dbReference type="InParanoid" id="A0A1X7V8Q5"/>
<proteinExistence type="inferred from homology"/>
<gene>
    <name evidence="6" type="primary">109580942</name>
</gene>
<dbReference type="EnsemblMetazoa" id="XM_019994552.1">
    <property type="protein sequence ID" value="XP_019850111.1"/>
    <property type="gene ID" value="LOC109580942"/>
</dbReference>
<dbReference type="PANTHER" id="PTHR21043">
    <property type="entry name" value="IOJAP SUPERFAMILY ORTHOLOG"/>
    <property type="match status" value="1"/>
</dbReference>
<organism evidence="6">
    <name type="scientific">Amphimedon queenslandica</name>
    <name type="common">Sponge</name>
    <dbReference type="NCBI Taxonomy" id="400682"/>
    <lineage>
        <taxon>Eukaryota</taxon>
        <taxon>Metazoa</taxon>
        <taxon>Porifera</taxon>
        <taxon>Demospongiae</taxon>
        <taxon>Heteroscleromorpha</taxon>
        <taxon>Haplosclerida</taxon>
        <taxon>Niphatidae</taxon>
        <taxon>Amphimedon</taxon>
    </lineage>
</organism>
<reference evidence="7" key="1">
    <citation type="journal article" date="2010" name="Nature">
        <title>The Amphimedon queenslandica genome and the evolution of animal complexity.</title>
        <authorList>
            <person name="Srivastava M."/>
            <person name="Simakov O."/>
            <person name="Chapman J."/>
            <person name="Fahey B."/>
            <person name="Gauthier M.E."/>
            <person name="Mitros T."/>
            <person name="Richards G.S."/>
            <person name="Conaco C."/>
            <person name="Dacre M."/>
            <person name="Hellsten U."/>
            <person name="Larroux C."/>
            <person name="Putnam N.H."/>
            <person name="Stanke M."/>
            <person name="Adamska M."/>
            <person name="Darling A."/>
            <person name="Degnan S.M."/>
            <person name="Oakley T.H."/>
            <person name="Plachetzki D.C."/>
            <person name="Zhai Y."/>
            <person name="Adamski M."/>
            <person name="Calcino A."/>
            <person name="Cummins S.F."/>
            <person name="Goodstein D.M."/>
            <person name="Harris C."/>
            <person name="Jackson D.J."/>
            <person name="Leys S.P."/>
            <person name="Shu S."/>
            <person name="Woodcroft B.J."/>
            <person name="Vervoort M."/>
            <person name="Kosik K.S."/>
            <person name="Manning G."/>
            <person name="Degnan B.M."/>
            <person name="Rokhsar D.S."/>
        </authorList>
    </citation>
    <scope>NUCLEOTIDE SEQUENCE [LARGE SCALE GENOMIC DNA]</scope>
</reference>
<accession>A0A1X7V8Q5</accession>
<evidence type="ECO:0000256" key="5">
    <source>
        <dbReference type="ARBA" id="ARBA00073331"/>
    </source>
</evidence>
<evidence type="ECO:0000313" key="6">
    <source>
        <dbReference type="EnsemblMetazoa" id="Aqu2.1.36396_001"/>
    </source>
</evidence>
<evidence type="ECO:0000256" key="4">
    <source>
        <dbReference type="ARBA" id="ARBA00053669"/>
    </source>
</evidence>
<comment type="function">
    <text evidence="4">Required for normal mitochondrial ribosome function and mitochondrial translation. May play a role in ribosome biogenesis by preventing premature association of the 28S and 39S ribosomal subunits. Interacts with mitochondrial ribosomal protein uL14m (MRPL14), probably blocking formation of intersubunit bridge B8, preventing association of the 28S and 39S ribosomal subunits. Addition to isolated mitochondrial ribosomal subunits partially inhibits translation, probably by interfering with the association of the 28S and 39S ribosomal subunits and the formation of functional ribosomes. May also participate in the assembly and/or regulation of the stability of the large subunit of the mitochondrial ribosome. May function as a ribosomal silencing factor.</text>
</comment>
<sequence>MSRVKMSFKIWRNFSSLESRLVCSSFRSGRSGLCGHTYTVIPNEFCCRGYCNCNSSNKEGETRSSDSDVLKLLENIKKQKSLQNIAKEEEERLSLDIKQRTAPLTIDELVQFLRKHNLQDICVIRIPPSRNYAHYFVTCTGTGSRHITRMADLLAAEMKNVKILNGQKVVVEGKGSDSEWLVVDIGISVVHFMTEEARSRYDLETLWALGCEFDDEIEEMIRLNRRQGVYSSKVVK</sequence>
<dbReference type="SUPFAM" id="SSF81301">
    <property type="entry name" value="Nucleotidyltransferase"/>
    <property type="match status" value="1"/>
</dbReference>
<dbReference type="EnsemblMetazoa" id="Aqu2.1.36396_001">
    <property type="protein sequence ID" value="Aqu2.1.36396_001"/>
    <property type="gene ID" value="Aqu2.1.36396"/>
</dbReference>
<dbReference type="GO" id="GO:0090071">
    <property type="term" value="P:negative regulation of ribosome biogenesis"/>
    <property type="evidence" value="ECO:0007669"/>
    <property type="project" value="TreeGrafter"/>
</dbReference>
<dbReference type="InterPro" id="IPR043519">
    <property type="entry name" value="NT_sf"/>
</dbReference>
<dbReference type="OrthoDB" id="21330at2759"/>
<dbReference type="HAMAP" id="MF_01477">
    <property type="entry name" value="Iojap_RsfS"/>
    <property type="match status" value="1"/>
</dbReference>
<dbReference type="AlphaFoldDB" id="A0A1X7V8Q5"/>
<reference evidence="6" key="2">
    <citation type="submission" date="2017-05" db="UniProtKB">
        <authorList>
            <consortium name="EnsemblMetazoa"/>
        </authorList>
    </citation>
    <scope>IDENTIFICATION</scope>
</reference>
<evidence type="ECO:0000313" key="7">
    <source>
        <dbReference type="Proteomes" id="UP000007879"/>
    </source>
</evidence>
<dbReference type="Proteomes" id="UP000007879">
    <property type="component" value="Unassembled WGS sequence"/>
</dbReference>
<dbReference type="KEGG" id="aqu:109580942"/>